<dbReference type="AlphaFoldDB" id="A0AA86RME9"/>
<dbReference type="EMBL" id="OY731398">
    <property type="protein sequence ID" value="CAJ1821105.1"/>
    <property type="molecule type" value="Genomic_DNA"/>
</dbReference>
<reference evidence="1" key="1">
    <citation type="submission" date="2023-10" db="EMBL/GenBank/DDBJ databases">
        <authorList>
            <person name="Domelevo Entfellner J.-B."/>
        </authorList>
    </citation>
    <scope>NUCLEOTIDE SEQUENCE</scope>
</reference>
<organism evidence="1 2">
    <name type="scientific">Sphenostylis stenocarpa</name>
    <dbReference type="NCBI Taxonomy" id="92480"/>
    <lineage>
        <taxon>Eukaryota</taxon>
        <taxon>Viridiplantae</taxon>
        <taxon>Streptophyta</taxon>
        <taxon>Embryophyta</taxon>
        <taxon>Tracheophyta</taxon>
        <taxon>Spermatophyta</taxon>
        <taxon>Magnoliopsida</taxon>
        <taxon>eudicotyledons</taxon>
        <taxon>Gunneridae</taxon>
        <taxon>Pentapetalae</taxon>
        <taxon>rosids</taxon>
        <taxon>fabids</taxon>
        <taxon>Fabales</taxon>
        <taxon>Fabaceae</taxon>
        <taxon>Papilionoideae</taxon>
        <taxon>50 kb inversion clade</taxon>
        <taxon>NPAAA clade</taxon>
        <taxon>indigoferoid/millettioid clade</taxon>
        <taxon>Phaseoleae</taxon>
        <taxon>Sphenostylis</taxon>
    </lineage>
</organism>
<dbReference type="Proteomes" id="UP001189624">
    <property type="component" value="Chromosome 1"/>
</dbReference>
<dbReference type="Gramene" id="rna-AYBTSS11_LOCUS1147">
    <property type="protein sequence ID" value="CAJ1821105.1"/>
    <property type="gene ID" value="gene-AYBTSS11_LOCUS1147"/>
</dbReference>
<evidence type="ECO:0000313" key="2">
    <source>
        <dbReference type="Proteomes" id="UP001189624"/>
    </source>
</evidence>
<accession>A0AA86RME9</accession>
<keyword evidence="2" id="KW-1185">Reference proteome</keyword>
<protein>
    <recommendedName>
        <fullName evidence="3">Ribosomal protein L32</fullName>
    </recommendedName>
</protein>
<evidence type="ECO:0008006" key="3">
    <source>
        <dbReference type="Google" id="ProtNLM"/>
    </source>
</evidence>
<gene>
    <name evidence="1" type="ORF">AYBTSS11_LOCUS1147</name>
</gene>
<evidence type="ECO:0000313" key="1">
    <source>
        <dbReference type="EMBL" id="CAJ1821105.1"/>
    </source>
</evidence>
<name>A0AA86RME9_9FABA</name>
<proteinExistence type="predicted"/>
<sequence>MAAPAVILKYREPRRRSRQFCKKPATKKLLKFVCGGPRGSSHSLSSIAWVYAESESDTNFALLSQFHA</sequence>